<evidence type="ECO:0000259" key="4">
    <source>
        <dbReference type="PROSITE" id="PS51334"/>
    </source>
</evidence>
<evidence type="ECO:0000256" key="1">
    <source>
        <dbReference type="ARBA" id="ARBA00022658"/>
    </source>
</evidence>
<dbReference type="Gene3D" id="1.20.58.2010">
    <property type="entry name" value="PRONE domain, subdomain 1"/>
    <property type="match status" value="3"/>
</dbReference>
<dbReference type="FunFam" id="1.20.58.1310:FF:000001">
    <property type="entry name" value="Rop guanine nucleotide exchange factor 9"/>
    <property type="match status" value="2"/>
</dbReference>
<dbReference type="Proteomes" id="UP000188354">
    <property type="component" value="Chromosome LG06"/>
</dbReference>
<dbReference type="Pfam" id="PF03759">
    <property type="entry name" value="PRONE"/>
    <property type="match status" value="2"/>
</dbReference>
<dbReference type="FunFam" id="1.20.58.2010:FF:000003">
    <property type="entry name" value="Rop guanine nucleotide exchange factor 14"/>
    <property type="match status" value="1"/>
</dbReference>
<dbReference type="GO" id="GO:0005085">
    <property type="term" value="F:guanyl-nucleotide exchange factor activity"/>
    <property type="evidence" value="ECO:0007669"/>
    <property type="project" value="UniProtKB-UniRule"/>
</dbReference>
<evidence type="ECO:0000313" key="5">
    <source>
        <dbReference type="EMBL" id="OIW09099.1"/>
    </source>
</evidence>
<dbReference type="InterPro" id="IPR038937">
    <property type="entry name" value="RopGEF"/>
</dbReference>
<keyword evidence="1 2" id="KW-0344">Guanine-nucleotide releasing factor</keyword>
<evidence type="ECO:0000256" key="3">
    <source>
        <dbReference type="SAM" id="Coils"/>
    </source>
</evidence>
<proteinExistence type="predicted"/>
<keyword evidence="3" id="KW-0175">Coiled coil</keyword>
<dbReference type="FunFam" id="1.20.58.2010:FF:000001">
    <property type="entry name" value="Rop guanine nucleotide exchange factor 14"/>
    <property type="match status" value="2"/>
</dbReference>
<dbReference type="PANTHER" id="PTHR33101">
    <property type="entry name" value="ROP GUANINE NUCLEOTIDE EXCHANGE FACTOR 1"/>
    <property type="match status" value="1"/>
</dbReference>
<evidence type="ECO:0000256" key="2">
    <source>
        <dbReference type="PROSITE-ProRule" id="PRU00663"/>
    </source>
</evidence>
<organism evidence="5 6">
    <name type="scientific">Lupinus angustifolius</name>
    <name type="common">Narrow-leaved blue lupine</name>
    <dbReference type="NCBI Taxonomy" id="3871"/>
    <lineage>
        <taxon>Eukaryota</taxon>
        <taxon>Viridiplantae</taxon>
        <taxon>Streptophyta</taxon>
        <taxon>Embryophyta</taxon>
        <taxon>Tracheophyta</taxon>
        <taxon>Spermatophyta</taxon>
        <taxon>Magnoliopsida</taxon>
        <taxon>eudicotyledons</taxon>
        <taxon>Gunneridae</taxon>
        <taxon>Pentapetalae</taxon>
        <taxon>rosids</taxon>
        <taxon>fabids</taxon>
        <taxon>Fabales</taxon>
        <taxon>Fabaceae</taxon>
        <taxon>Papilionoideae</taxon>
        <taxon>50 kb inversion clade</taxon>
        <taxon>genistoids sensu lato</taxon>
        <taxon>core genistoids</taxon>
        <taxon>Genisteae</taxon>
        <taxon>Lupinus</taxon>
    </lineage>
</organism>
<name>A0A1J7I8B5_LUPAN</name>
<sequence>MVRVGEQDQEGYRSKMLNFKGMFEIPGRNTKSMSVESANILDPISIEDVASSSKSHGSNNVPKARVISKEEIAAKERLLQEMEQMKERFAKLLLGEDMSGGGKGVSSALALSNAFTNLAASIFGEQKRLEPMAAERKSRWRKEIDWLLSVTDYIVEMVPSQQKSKDGSQMEIMTTRQRIDLHINIPALRKLDAMLIECLDNFKDQNEFNYIAKDSEDSDKDSGNRKNGDKWWLPTPKVPAEGLSDMTRKFLQYQKESVNQVLKAAMAINAQVLTEMEIPESYIESLPKNGRASLGDSIYRSITVEFFDPDQFLSTMELSSEHKILDLKNRIEASIVIWKRKMNQKDSKSAWGSGVSLEKRELFEERAETILLILKLRFPGIPQSALDISKIQFNRDVGQAVLESYSRILESLAFTVISRIDDVLQADYQTRNPVGRKSSIKSLVSKRSHKEESIDMGSRETHGSMTLSDFMGWGSDQVDTELIKNNSFALSDDIYKELESKQQKLPNVVTNKKVSYLENLGIMTTRQRIDLHINIPALRKLDAMLIECLDNFKDQNEFNYIAKDSEDSDKDSGNRKNGDKWWLPTPKVPAEGLSDMTRKFLQYQKESVNQVLKAAMAINAQVLTEMEIPESYIESLPKNGRASLGDSIYRSITVEFFDPDQFLSTMELSSEHKILDLKNRIEASIVIWKRKMNQKDSKSAWGSGVSLEKRELFEERAETILLILKLRFPGIPQSALDISKIQFNRDVGQAVLESYSRILESLAFTVISRIDDVLQADYQTRNPVGRKSSIKSLVSKRSHKEESIDMGSRETHGSMTLSDFMGWGSDQVDTELIKNNSFALSDDIYKELESKQQKLPNVVTNKKVSYLENLGVMRSPTSRH</sequence>
<gene>
    <name evidence="5" type="ORF">TanjilG_16326</name>
</gene>
<evidence type="ECO:0000313" key="6">
    <source>
        <dbReference type="Proteomes" id="UP000188354"/>
    </source>
</evidence>
<reference evidence="5 6" key="1">
    <citation type="journal article" date="2017" name="Plant Biotechnol. J.">
        <title>A comprehensive draft genome sequence for lupin (Lupinus angustifolius), an emerging health food: insights into plant-microbe interactions and legume evolution.</title>
        <authorList>
            <person name="Hane J.K."/>
            <person name="Ming Y."/>
            <person name="Kamphuis L.G."/>
            <person name="Nelson M.N."/>
            <person name="Garg G."/>
            <person name="Atkins C.A."/>
            <person name="Bayer P.E."/>
            <person name="Bravo A."/>
            <person name="Bringans S."/>
            <person name="Cannon S."/>
            <person name="Edwards D."/>
            <person name="Foley R."/>
            <person name="Gao L.L."/>
            <person name="Harrison M.J."/>
            <person name="Huang W."/>
            <person name="Hurgobin B."/>
            <person name="Li S."/>
            <person name="Liu C.W."/>
            <person name="McGrath A."/>
            <person name="Morahan G."/>
            <person name="Murray J."/>
            <person name="Weller J."/>
            <person name="Jian J."/>
            <person name="Singh K.B."/>
        </authorList>
    </citation>
    <scope>NUCLEOTIDE SEQUENCE [LARGE SCALE GENOMIC DNA]</scope>
    <source>
        <strain evidence="6">cv. Tanjil</strain>
        <tissue evidence="5">Whole plant</tissue>
    </source>
</reference>
<dbReference type="OMA" id="HKEESID"/>
<dbReference type="InterPro" id="IPR005512">
    <property type="entry name" value="PRONE_dom"/>
</dbReference>
<keyword evidence="6" id="KW-1185">Reference proteome</keyword>
<dbReference type="AlphaFoldDB" id="A0A1J7I8B5"/>
<dbReference type="PANTHER" id="PTHR33101:SF10">
    <property type="entry name" value="ROP GUANINE NUCLEOTIDE EXCHANGE FACTOR 12"/>
    <property type="match status" value="1"/>
</dbReference>
<feature type="domain" description="PRONE" evidence="4">
    <location>
        <begin position="521"/>
        <end position="787"/>
    </location>
</feature>
<accession>A0A1J7I8B5</accession>
<feature type="domain" description="PRONE" evidence="4">
    <location>
        <begin position="72"/>
        <end position="437"/>
    </location>
</feature>
<dbReference type="STRING" id="3871.A0A1J7I8B5"/>
<dbReference type="Gene3D" id="1.20.58.1310">
    <property type="entry name" value="PRONE domain, subdomain 2"/>
    <property type="match status" value="1"/>
</dbReference>
<dbReference type="Gramene" id="OIW09099">
    <property type="protein sequence ID" value="OIW09099"/>
    <property type="gene ID" value="TanjilG_16326"/>
</dbReference>
<dbReference type="EMBL" id="CM007366">
    <property type="protein sequence ID" value="OIW09099.1"/>
    <property type="molecule type" value="Genomic_DNA"/>
</dbReference>
<feature type="coiled-coil region" evidence="3">
    <location>
        <begin position="65"/>
        <end position="95"/>
    </location>
</feature>
<dbReference type="PROSITE" id="PS51334">
    <property type="entry name" value="PRONE"/>
    <property type="match status" value="2"/>
</dbReference>
<protein>
    <recommendedName>
        <fullName evidence="4">PRONE domain-containing protein</fullName>
    </recommendedName>
</protein>